<accession>A0AAV1UT43</accession>
<evidence type="ECO:0000313" key="2">
    <source>
        <dbReference type="EMBL" id="CAK7937481.1"/>
    </source>
</evidence>
<dbReference type="Proteomes" id="UP001162060">
    <property type="component" value="Unassembled WGS sequence"/>
</dbReference>
<feature type="region of interest" description="Disordered" evidence="1">
    <location>
        <begin position="1"/>
        <end position="35"/>
    </location>
</feature>
<feature type="compositionally biased region" description="Polar residues" evidence="1">
    <location>
        <begin position="1"/>
        <end position="13"/>
    </location>
</feature>
<evidence type="ECO:0000313" key="3">
    <source>
        <dbReference type="Proteomes" id="UP001162060"/>
    </source>
</evidence>
<feature type="compositionally biased region" description="Basic and acidic residues" evidence="1">
    <location>
        <begin position="23"/>
        <end position="35"/>
    </location>
</feature>
<dbReference type="AlphaFoldDB" id="A0AAV1UT43"/>
<dbReference type="EMBL" id="CAKLBY020000227">
    <property type="protein sequence ID" value="CAK7937481.1"/>
    <property type="molecule type" value="Genomic_DNA"/>
</dbReference>
<name>A0AAV1UT43_9STRA</name>
<sequence length="35" mass="3853">MESQSEPVRSDASQGRGGQTSQRRAEYVGSKPDDR</sequence>
<organism evidence="2 3">
    <name type="scientific">Peronospora matthiolae</name>
    <dbReference type="NCBI Taxonomy" id="2874970"/>
    <lineage>
        <taxon>Eukaryota</taxon>
        <taxon>Sar</taxon>
        <taxon>Stramenopiles</taxon>
        <taxon>Oomycota</taxon>
        <taxon>Peronosporomycetes</taxon>
        <taxon>Peronosporales</taxon>
        <taxon>Peronosporaceae</taxon>
        <taxon>Peronospora</taxon>
    </lineage>
</organism>
<protein>
    <submittedName>
        <fullName evidence="2">Uncharacterized protein</fullName>
    </submittedName>
</protein>
<reference evidence="2" key="1">
    <citation type="submission" date="2024-01" db="EMBL/GenBank/DDBJ databases">
        <authorList>
            <person name="Webb A."/>
        </authorList>
    </citation>
    <scope>NUCLEOTIDE SEQUENCE</scope>
    <source>
        <strain evidence="2">Pm1</strain>
    </source>
</reference>
<evidence type="ECO:0000256" key="1">
    <source>
        <dbReference type="SAM" id="MobiDB-lite"/>
    </source>
</evidence>
<comment type="caution">
    <text evidence="2">The sequence shown here is derived from an EMBL/GenBank/DDBJ whole genome shotgun (WGS) entry which is preliminary data.</text>
</comment>
<gene>
    <name evidence="2" type="ORF">PM001_LOCUS22631</name>
</gene>
<proteinExistence type="predicted"/>